<evidence type="ECO:0000313" key="1">
    <source>
        <dbReference type="EMBL" id="PLC56601.1"/>
    </source>
</evidence>
<reference evidence="1 2" key="1">
    <citation type="journal article" date="2018" name="Syst. Appl. Microbiol.">
        <title>Photobacterium carnosum sp. nov., isolated from spoiled modified atmosphere packaged poultry meat.</title>
        <authorList>
            <person name="Hilgarth M."/>
            <person name="Fuertes S."/>
            <person name="Ehrmann M."/>
            <person name="Vogel R.F."/>
        </authorList>
    </citation>
    <scope>NUCLEOTIDE SEQUENCE [LARGE SCALE GENOMIC DNA]</scope>
    <source>
        <strain evidence="1 2">TMW 2.2021</strain>
    </source>
</reference>
<organism evidence="1 2">
    <name type="scientific">Photobacterium carnosum</name>
    <dbReference type="NCBI Taxonomy" id="2023717"/>
    <lineage>
        <taxon>Bacteria</taxon>
        <taxon>Pseudomonadati</taxon>
        <taxon>Pseudomonadota</taxon>
        <taxon>Gammaproteobacteria</taxon>
        <taxon>Vibrionales</taxon>
        <taxon>Vibrionaceae</taxon>
        <taxon>Photobacterium</taxon>
    </lineage>
</organism>
<evidence type="ECO:0000313" key="2">
    <source>
        <dbReference type="Proteomes" id="UP000234420"/>
    </source>
</evidence>
<dbReference type="AlphaFoldDB" id="A0A2N4UNK4"/>
<comment type="caution">
    <text evidence="1">The sequence shown here is derived from an EMBL/GenBank/DDBJ whole genome shotgun (WGS) entry which is preliminary data.</text>
</comment>
<gene>
    <name evidence="1" type="ORF">CIK00_17415</name>
</gene>
<dbReference type="EMBL" id="NPIB01000027">
    <property type="protein sequence ID" value="PLC56601.1"/>
    <property type="molecule type" value="Genomic_DNA"/>
</dbReference>
<keyword evidence="2" id="KW-1185">Reference proteome</keyword>
<protein>
    <submittedName>
        <fullName evidence="1">Uncharacterized protein</fullName>
    </submittedName>
</protein>
<name>A0A2N4UNK4_9GAMM</name>
<accession>A0A2N4UNK4</accession>
<dbReference type="Proteomes" id="UP000234420">
    <property type="component" value="Unassembled WGS sequence"/>
</dbReference>
<sequence length="99" mass="11376">MQLHEHYQHAIKQNNVLLEFARHARQSNLILCYIKKDNHDNETNNALAMALLHANCPNIMQEIPLGRVVFEVEQAQCKSAVLRADIATLRAQLTYPIEE</sequence>
<dbReference type="RefSeq" id="WP_101769921.1">
    <property type="nucleotide sequence ID" value="NZ_BPPU01000005.1"/>
</dbReference>
<proteinExistence type="predicted"/>